<dbReference type="InterPro" id="IPR029063">
    <property type="entry name" value="SAM-dependent_MTases_sf"/>
</dbReference>
<dbReference type="RefSeq" id="WP_142833967.1">
    <property type="nucleotide sequence ID" value="NZ_VFSV01000008.1"/>
</dbReference>
<dbReference type="InterPro" id="IPR010280">
    <property type="entry name" value="U5_MeTrfase_fam"/>
</dbReference>
<name>A0A547Q6H7_9RHOB</name>
<keyword evidence="1" id="KW-0408">Iron</keyword>
<keyword evidence="2 6" id="KW-0489">Methyltransferase</keyword>
<comment type="similarity">
    <text evidence="6">Belongs to the class I-like SAM-binding methyltransferase superfamily. RNA M5U methyltransferase family.</text>
</comment>
<feature type="binding site" evidence="6">
    <location>
        <position position="330"/>
    </location>
    <ligand>
        <name>S-adenosyl-L-methionine</name>
        <dbReference type="ChEBI" id="CHEBI:59789"/>
    </ligand>
</feature>
<keyword evidence="3 6" id="KW-0808">Transferase</keyword>
<keyword evidence="1" id="KW-0004">4Fe-4S</keyword>
<evidence type="ECO:0000256" key="1">
    <source>
        <dbReference type="ARBA" id="ARBA00022485"/>
    </source>
</evidence>
<dbReference type="EMBL" id="VFSV01000008">
    <property type="protein sequence ID" value="TRD21979.1"/>
    <property type="molecule type" value="Genomic_DNA"/>
</dbReference>
<organism evidence="7 8">
    <name type="scientific">Palleronia caenipelagi</name>
    <dbReference type="NCBI Taxonomy" id="2489174"/>
    <lineage>
        <taxon>Bacteria</taxon>
        <taxon>Pseudomonadati</taxon>
        <taxon>Pseudomonadota</taxon>
        <taxon>Alphaproteobacteria</taxon>
        <taxon>Rhodobacterales</taxon>
        <taxon>Roseobacteraceae</taxon>
        <taxon>Palleronia</taxon>
    </lineage>
</organism>
<dbReference type="InterPro" id="IPR012340">
    <property type="entry name" value="NA-bd_OB-fold"/>
</dbReference>
<dbReference type="GO" id="GO:0051539">
    <property type="term" value="F:4 iron, 4 sulfur cluster binding"/>
    <property type="evidence" value="ECO:0007669"/>
    <property type="project" value="UniProtKB-KW"/>
</dbReference>
<evidence type="ECO:0000256" key="6">
    <source>
        <dbReference type="PROSITE-ProRule" id="PRU01024"/>
    </source>
</evidence>
<comment type="caution">
    <text evidence="7">The sequence shown here is derived from an EMBL/GenBank/DDBJ whole genome shotgun (WGS) entry which is preliminary data.</text>
</comment>
<accession>A0A547Q6H7</accession>
<protein>
    <submittedName>
        <fullName evidence="7">Class I SAM-dependent RNA methyltransferase</fullName>
    </submittedName>
</protein>
<dbReference type="OrthoDB" id="9804590at2"/>
<dbReference type="Proteomes" id="UP000318590">
    <property type="component" value="Unassembled WGS sequence"/>
</dbReference>
<feature type="binding site" evidence="6">
    <location>
        <position position="267"/>
    </location>
    <ligand>
        <name>S-adenosyl-L-methionine</name>
        <dbReference type="ChEBI" id="CHEBI:59789"/>
    </ligand>
</feature>
<reference evidence="7 8" key="1">
    <citation type="submission" date="2019-06" db="EMBL/GenBank/DDBJ databases">
        <title>Paenimaribius caenipelagi gen. nov., sp. nov., isolated from a tidal flat.</title>
        <authorList>
            <person name="Yoon J.-H."/>
        </authorList>
    </citation>
    <scope>NUCLEOTIDE SEQUENCE [LARGE SCALE GENOMIC DNA]</scope>
    <source>
        <strain evidence="7 8">JBTF-M29</strain>
    </source>
</reference>
<evidence type="ECO:0000256" key="4">
    <source>
        <dbReference type="ARBA" id="ARBA00022691"/>
    </source>
</evidence>
<dbReference type="Gene3D" id="3.40.50.150">
    <property type="entry name" value="Vaccinia Virus protein VP39"/>
    <property type="match status" value="1"/>
</dbReference>
<dbReference type="AlphaFoldDB" id="A0A547Q6H7"/>
<evidence type="ECO:0000256" key="5">
    <source>
        <dbReference type="ARBA" id="ARBA00023014"/>
    </source>
</evidence>
<dbReference type="Gene3D" id="2.40.50.1070">
    <property type="match status" value="1"/>
</dbReference>
<feature type="active site" description="Nucleophile" evidence="6">
    <location>
        <position position="356"/>
    </location>
</feature>
<dbReference type="Gene3D" id="2.40.50.140">
    <property type="entry name" value="Nucleic acid-binding proteins"/>
    <property type="match status" value="1"/>
</dbReference>
<feature type="binding site" evidence="6">
    <location>
        <position position="287"/>
    </location>
    <ligand>
        <name>S-adenosyl-L-methionine</name>
        <dbReference type="ChEBI" id="CHEBI:59789"/>
    </ligand>
</feature>
<dbReference type="PANTHER" id="PTHR11061">
    <property type="entry name" value="RNA M5U METHYLTRANSFERASE"/>
    <property type="match status" value="1"/>
</dbReference>
<sequence>MRVTIDRLGHQGDGIAPGPVYVPRALPGELFEGKVEGDRMSDPQIVTSSSERVTPSCPHYDTCGGCALLHASDSFVAEWKIGVVREALRARDLPAPIKGIATSPPASRRRASLSGRRTKNGALVGFHGRRSGTITEITGCQVLAPEILAALPVLTELTEAAASRKGELSLLVTSGPAGLDVAMAGAKASDAALLTRLAEIAGHADLARLTLDGEPVIEARSPRQVIGGMTIVPPPGAFLQATSHGESALIACVAQALGDGGPVIDLFAGCGTFAVPLSRRAPVHAVEGNAEMLRAAARAGSGRVTTERRDLFRDPVEAAHLSDYAAAVIDPPRAGAEAQCRELAESTLQRIAFVSCNPVTFARDAGSLIRGGYRLDWVRVIDQFRWSPHVEIAAAFSRQ</sequence>
<dbReference type="SUPFAM" id="SSF53335">
    <property type="entry name" value="S-adenosyl-L-methionine-dependent methyltransferases"/>
    <property type="match status" value="1"/>
</dbReference>
<evidence type="ECO:0000256" key="2">
    <source>
        <dbReference type="ARBA" id="ARBA00022603"/>
    </source>
</evidence>
<keyword evidence="4 6" id="KW-0949">S-adenosyl-L-methionine</keyword>
<proteinExistence type="inferred from homology"/>
<evidence type="ECO:0000313" key="7">
    <source>
        <dbReference type="EMBL" id="TRD21979.1"/>
    </source>
</evidence>
<evidence type="ECO:0000256" key="3">
    <source>
        <dbReference type="ARBA" id="ARBA00022679"/>
    </source>
</evidence>
<keyword evidence="1" id="KW-0479">Metal-binding</keyword>
<keyword evidence="5" id="KW-0411">Iron-sulfur</keyword>
<keyword evidence="8" id="KW-1185">Reference proteome</keyword>
<feature type="binding site" evidence="6">
    <location>
        <position position="240"/>
    </location>
    <ligand>
        <name>S-adenosyl-L-methionine</name>
        <dbReference type="ChEBI" id="CHEBI:59789"/>
    </ligand>
</feature>
<dbReference type="PROSITE" id="PS51687">
    <property type="entry name" value="SAM_MT_RNA_M5U"/>
    <property type="match status" value="1"/>
</dbReference>
<dbReference type="Pfam" id="PF05958">
    <property type="entry name" value="tRNA_U5-meth_tr"/>
    <property type="match status" value="1"/>
</dbReference>
<dbReference type="GO" id="GO:0070475">
    <property type="term" value="P:rRNA base methylation"/>
    <property type="evidence" value="ECO:0007669"/>
    <property type="project" value="TreeGrafter"/>
</dbReference>
<evidence type="ECO:0000313" key="8">
    <source>
        <dbReference type="Proteomes" id="UP000318590"/>
    </source>
</evidence>
<dbReference type="PANTHER" id="PTHR11061:SF49">
    <property type="entry name" value="23S RRNA (URACIL(1939)-C(5))-METHYLTRANSFERASE RLMD"/>
    <property type="match status" value="1"/>
</dbReference>
<gene>
    <name evidence="7" type="ORF">FEV53_06280</name>
</gene>
<dbReference type="GO" id="GO:0070041">
    <property type="term" value="F:rRNA (uridine-C5-)-methyltransferase activity"/>
    <property type="evidence" value="ECO:0007669"/>
    <property type="project" value="TreeGrafter"/>
</dbReference>